<dbReference type="InterPro" id="IPR036884">
    <property type="entry name" value="2Fe-2S-bd_dom_sf"/>
</dbReference>
<dbReference type="RefSeq" id="WP_244601672.1">
    <property type="nucleotide sequence ID" value="NZ_UWOC01000170.1"/>
</dbReference>
<dbReference type="FunFam" id="3.10.20.30:FF:000020">
    <property type="entry name" value="Xanthine dehydrogenase iron-sulfur subunit"/>
    <property type="match status" value="1"/>
</dbReference>
<proteinExistence type="predicted"/>
<feature type="domain" description="2Fe-2S ferredoxin-type" evidence="6">
    <location>
        <begin position="19"/>
        <end position="95"/>
    </location>
</feature>
<comment type="caution">
    <text evidence="7">The sequence shown here is derived from an EMBL/GenBank/DDBJ whole genome shotgun (WGS) entry which is preliminary data.</text>
</comment>
<dbReference type="PANTHER" id="PTHR44379:SF8">
    <property type="entry name" value="XANTHINE DEHYDROGENASE IRON-SULFUR-BINDING SUBUNIT XDHC-RELATED"/>
    <property type="match status" value="1"/>
</dbReference>
<dbReference type="PANTHER" id="PTHR44379">
    <property type="entry name" value="OXIDOREDUCTASE WITH IRON-SULFUR SUBUNIT"/>
    <property type="match status" value="1"/>
</dbReference>
<dbReference type="NCBIfam" id="TIGR03193">
    <property type="entry name" value="4hydroxCoAred"/>
    <property type="match status" value="1"/>
</dbReference>
<evidence type="ECO:0000313" key="8">
    <source>
        <dbReference type="Proteomes" id="UP000289200"/>
    </source>
</evidence>
<evidence type="ECO:0000259" key="6">
    <source>
        <dbReference type="PROSITE" id="PS51085"/>
    </source>
</evidence>
<protein>
    <submittedName>
        <fullName evidence="7">4-hydroxybenzoyl-CoA reductase subunit gamma</fullName>
    </submittedName>
</protein>
<dbReference type="Gene3D" id="3.10.20.30">
    <property type="match status" value="1"/>
</dbReference>
<dbReference type="GO" id="GO:0016491">
    <property type="term" value="F:oxidoreductase activity"/>
    <property type="evidence" value="ECO:0007669"/>
    <property type="project" value="UniProtKB-KW"/>
</dbReference>
<keyword evidence="8" id="KW-1185">Reference proteome</keyword>
<dbReference type="SUPFAM" id="SSF47741">
    <property type="entry name" value="CO dehydrogenase ISP C-domain like"/>
    <property type="match status" value="1"/>
</dbReference>
<dbReference type="AlphaFoldDB" id="A0A3S4CIF3"/>
<dbReference type="Pfam" id="PF00111">
    <property type="entry name" value="Fer2"/>
    <property type="match status" value="1"/>
</dbReference>
<keyword evidence="2" id="KW-0479">Metal-binding</keyword>
<keyword evidence="1" id="KW-0001">2Fe-2S</keyword>
<dbReference type="CDD" id="cd00207">
    <property type="entry name" value="fer2"/>
    <property type="match status" value="1"/>
</dbReference>
<gene>
    <name evidence="7" type="primary">hcrC</name>
    <name evidence="7" type="ORF">RHODGE_RHODGE_03659</name>
</gene>
<keyword evidence="4" id="KW-0408">Iron</keyword>
<sequence>MMLAPQDEDQGGAAPRVKAILMITLNGRARQDLVDETMLLVDYLREVCGLTGTKQGCDGGECGVCTVLVDDRPRLACSTLAHQVAGRRVETIEGLARSGRMSRLQQAFHEKLGAQCGFCTPGMIMAAEALLRRDPDPTPERIRAALSGNLCRCTGYVKIVESVRAAAGPAAEAEAAR</sequence>
<dbReference type="InterPro" id="IPR017606">
    <property type="entry name" value="4hydrxbenzoyl-CoA_Rdtase_gsu"/>
</dbReference>
<dbReference type="InterPro" id="IPR001041">
    <property type="entry name" value="2Fe-2S_ferredoxin-type"/>
</dbReference>
<dbReference type="EMBL" id="UWOC01000170">
    <property type="protein sequence ID" value="VCU10002.1"/>
    <property type="molecule type" value="Genomic_DNA"/>
</dbReference>
<evidence type="ECO:0000256" key="1">
    <source>
        <dbReference type="ARBA" id="ARBA00022714"/>
    </source>
</evidence>
<keyword evidence="3" id="KW-0560">Oxidoreductase</keyword>
<dbReference type="InterPro" id="IPR006058">
    <property type="entry name" value="2Fe2S_fd_BS"/>
</dbReference>
<dbReference type="FunFam" id="1.10.150.120:FF:000003">
    <property type="entry name" value="Carbon monoxide dehydrogenase, small subunit"/>
    <property type="match status" value="1"/>
</dbReference>
<reference evidence="8" key="1">
    <citation type="submission" date="2018-10" db="EMBL/GenBank/DDBJ databases">
        <authorList>
            <person name="Peiro R."/>
            <person name="Begona"/>
            <person name="Cbmso G."/>
            <person name="Lopez M."/>
            <person name="Gonzalez S."/>
            <person name="Sacristan E."/>
            <person name="Castillo E."/>
        </authorList>
    </citation>
    <scope>NUCLEOTIDE SEQUENCE [LARGE SCALE GENOMIC DNA]</scope>
</reference>
<dbReference type="SUPFAM" id="SSF54292">
    <property type="entry name" value="2Fe-2S ferredoxin-like"/>
    <property type="match status" value="1"/>
</dbReference>
<dbReference type="GO" id="GO:0046872">
    <property type="term" value="F:metal ion binding"/>
    <property type="evidence" value="ECO:0007669"/>
    <property type="project" value="UniProtKB-KW"/>
</dbReference>
<evidence type="ECO:0000256" key="2">
    <source>
        <dbReference type="ARBA" id="ARBA00022723"/>
    </source>
</evidence>
<dbReference type="InterPro" id="IPR012675">
    <property type="entry name" value="Beta-grasp_dom_sf"/>
</dbReference>
<dbReference type="PROSITE" id="PS51085">
    <property type="entry name" value="2FE2S_FER_2"/>
    <property type="match status" value="1"/>
</dbReference>
<organism evidence="7 8">
    <name type="scientific">Rhodoplanes serenus</name>
    <dbReference type="NCBI Taxonomy" id="200615"/>
    <lineage>
        <taxon>Bacteria</taxon>
        <taxon>Pseudomonadati</taxon>
        <taxon>Pseudomonadota</taxon>
        <taxon>Alphaproteobacteria</taxon>
        <taxon>Hyphomicrobiales</taxon>
        <taxon>Nitrobacteraceae</taxon>
        <taxon>Rhodoplanes</taxon>
    </lineage>
</organism>
<keyword evidence="5" id="KW-0411">Iron-sulfur</keyword>
<dbReference type="InterPro" id="IPR051452">
    <property type="entry name" value="Diverse_Oxidoreductases"/>
</dbReference>
<evidence type="ECO:0000256" key="4">
    <source>
        <dbReference type="ARBA" id="ARBA00023004"/>
    </source>
</evidence>
<dbReference type="Proteomes" id="UP000289200">
    <property type="component" value="Unassembled WGS sequence"/>
</dbReference>
<evidence type="ECO:0000256" key="5">
    <source>
        <dbReference type="ARBA" id="ARBA00023014"/>
    </source>
</evidence>
<evidence type="ECO:0000313" key="7">
    <source>
        <dbReference type="EMBL" id="VCU10002.1"/>
    </source>
</evidence>
<dbReference type="InterPro" id="IPR002888">
    <property type="entry name" value="2Fe-2S-bd"/>
</dbReference>
<dbReference type="Gene3D" id="1.10.150.120">
    <property type="entry name" value="[2Fe-2S]-binding domain"/>
    <property type="match status" value="1"/>
</dbReference>
<name>A0A3S4CIF3_9BRAD</name>
<evidence type="ECO:0000256" key="3">
    <source>
        <dbReference type="ARBA" id="ARBA00023002"/>
    </source>
</evidence>
<dbReference type="PROSITE" id="PS00197">
    <property type="entry name" value="2FE2S_FER_1"/>
    <property type="match status" value="1"/>
</dbReference>
<dbReference type="Pfam" id="PF01799">
    <property type="entry name" value="Fer2_2"/>
    <property type="match status" value="1"/>
</dbReference>
<accession>A0A3S4CIF3</accession>
<dbReference type="GO" id="GO:0051537">
    <property type="term" value="F:2 iron, 2 sulfur cluster binding"/>
    <property type="evidence" value="ECO:0007669"/>
    <property type="project" value="UniProtKB-KW"/>
</dbReference>
<dbReference type="InterPro" id="IPR036010">
    <property type="entry name" value="2Fe-2S_ferredoxin-like_sf"/>
</dbReference>